<dbReference type="SUPFAM" id="SSF56112">
    <property type="entry name" value="Protein kinase-like (PK-like)"/>
    <property type="match status" value="1"/>
</dbReference>
<dbReference type="GO" id="GO:0007169">
    <property type="term" value="P:cell surface receptor protein tyrosine kinase signaling pathway"/>
    <property type="evidence" value="ECO:0007669"/>
    <property type="project" value="TreeGrafter"/>
</dbReference>
<dbReference type="PANTHER" id="PTHR24416:SF611">
    <property type="entry name" value="TYROSINE-PROTEIN KINASE TRANSMEMBRANE RECEPTOR ROR"/>
    <property type="match status" value="1"/>
</dbReference>
<dbReference type="InterPro" id="IPR001245">
    <property type="entry name" value="Ser-Thr/Tyr_kinase_cat_dom"/>
</dbReference>
<dbReference type="GO" id="GO:0005886">
    <property type="term" value="C:plasma membrane"/>
    <property type="evidence" value="ECO:0007669"/>
    <property type="project" value="TreeGrafter"/>
</dbReference>
<proteinExistence type="predicted"/>
<dbReference type="Gene3D" id="3.30.200.20">
    <property type="entry name" value="Phosphorylase Kinase, domain 1"/>
    <property type="match status" value="1"/>
</dbReference>
<protein>
    <recommendedName>
        <fullName evidence="2">Protein kinase domain-containing protein</fullName>
    </recommendedName>
</protein>
<dbReference type="EMBL" id="JAODUO010000161">
    <property type="protein sequence ID" value="KAK2187571.1"/>
    <property type="molecule type" value="Genomic_DNA"/>
</dbReference>
<dbReference type="PROSITE" id="PS50011">
    <property type="entry name" value="PROTEIN_KINASE_DOM"/>
    <property type="match status" value="1"/>
</dbReference>
<comment type="caution">
    <text evidence="3">The sequence shown here is derived from an EMBL/GenBank/DDBJ whole genome shotgun (WGS) entry which is preliminary data.</text>
</comment>
<feature type="domain" description="Protein kinase" evidence="2">
    <location>
        <begin position="203"/>
        <end position="465"/>
    </location>
</feature>
<feature type="region of interest" description="Disordered" evidence="1">
    <location>
        <begin position="55"/>
        <end position="106"/>
    </location>
</feature>
<evidence type="ECO:0000259" key="2">
    <source>
        <dbReference type="PROSITE" id="PS50011"/>
    </source>
</evidence>
<evidence type="ECO:0000313" key="4">
    <source>
        <dbReference type="Proteomes" id="UP001209878"/>
    </source>
</evidence>
<sequence>MPYSSSSLTEPTPAWSAYRPKDDVAWAPTVTGCVRDYVYVKLRRNFSRIAAALNHRRRNRSRPRKVSDVQDRSASTGCSVESHRRGQSPTNRPTLPRDDTNTPTASYYEDGYGDFTDLLPDSMSGNVTELQTSDTMLVCSSLESLWELDGSWASDGMTDEGRVTDGCDEARLADERRSDEGDLVKRFIDLHDVSSVAVPRHCVTTGRLLLTGASHNVFSGSMITRRPHYACYARSICIHTLQGLTRADDRIKSLKNVLVLRRLHHHHLLEVLGICLEDMLDGGVMWLLTSRTHFLVTLQRLLRWTNENNPQLLTPRCACTFARQICEGLRYLQSEGVPYTNLTSSTVMLDGQCVVKLSGVGPHVVSGCHYRWLAPECFRSDNASTVWSFGVVMWEIESIGLLPYHHLNSRAQVWTYLVNGKRLIRPDRCTIRLYTVMKSCWARSARRRPSFHSLLASLASYHQTLPPSKLPHELFPDREHFWDVLQDYL</sequence>
<dbReference type="InterPro" id="IPR050122">
    <property type="entry name" value="RTK"/>
</dbReference>
<dbReference type="Proteomes" id="UP001209878">
    <property type="component" value="Unassembled WGS sequence"/>
</dbReference>
<reference evidence="3" key="1">
    <citation type="journal article" date="2023" name="Mol. Biol. Evol.">
        <title>Third-Generation Sequencing Reveals the Adaptive Role of the Epigenome in Three Deep-Sea Polychaetes.</title>
        <authorList>
            <person name="Perez M."/>
            <person name="Aroh O."/>
            <person name="Sun Y."/>
            <person name="Lan Y."/>
            <person name="Juniper S.K."/>
            <person name="Young C.R."/>
            <person name="Angers B."/>
            <person name="Qian P.Y."/>
        </authorList>
    </citation>
    <scope>NUCLEOTIDE SEQUENCE</scope>
    <source>
        <strain evidence="3">R07B-5</strain>
    </source>
</reference>
<dbReference type="GO" id="GO:0004714">
    <property type="term" value="F:transmembrane receptor protein tyrosine kinase activity"/>
    <property type="evidence" value="ECO:0007669"/>
    <property type="project" value="TreeGrafter"/>
</dbReference>
<evidence type="ECO:0000256" key="1">
    <source>
        <dbReference type="SAM" id="MobiDB-lite"/>
    </source>
</evidence>
<dbReference type="GO" id="GO:0043235">
    <property type="term" value="C:receptor complex"/>
    <property type="evidence" value="ECO:0007669"/>
    <property type="project" value="TreeGrafter"/>
</dbReference>
<dbReference type="GO" id="GO:0005524">
    <property type="term" value="F:ATP binding"/>
    <property type="evidence" value="ECO:0007669"/>
    <property type="project" value="InterPro"/>
</dbReference>
<keyword evidence="4" id="KW-1185">Reference proteome</keyword>
<dbReference type="Gene3D" id="1.10.510.10">
    <property type="entry name" value="Transferase(Phosphotransferase) domain 1"/>
    <property type="match status" value="1"/>
</dbReference>
<organism evidence="3 4">
    <name type="scientific">Ridgeia piscesae</name>
    <name type="common">Tubeworm</name>
    <dbReference type="NCBI Taxonomy" id="27915"/>
    <lineage>
        <taxon>Eukaryota</taxon>
        <taxon>Metazoa</taxon>
        <taxon>Spiralia</taxon>
        <taxon>Lophotrochozoa</taxon>
        <taxon>Annelida</taxon>
        <taxon>Polychaeta</taxon>
        <taxon>Sedentaria</taxon>
        <taxon>Canalipalpata</taxon>
        <taxon>Sabellida</taxon>
        <taxon>Siboglinidae</taxon>
        <taxon>Ridgeia</taxon>
    </lineage>
</organism>
<gene>
    <name evidence="3" type="ORF">NP493_161g01038</name>
</gene>
<dbReference type="PANTHER" id="PTHR24416">
    <property type="entry name" value="TYROSINE-PROTEIN KINASE RECEPTOR"/>
    <property type="match status" value="1"/>
</dbReference>
<feature type="compositionally biased region" description="Basic residues" evidence="1">
    <location>
        <begin position="55"/>
        <end position="64"/>
    </location>
</feature>
<dbReference type="Pfam" id="PF07714">
    <property type="entry name" value="PK_Tyr_Ser-Thr"/>
    <property type="match status" value="1"/>
</dbReference>
<accession>A0AAD9P3Y0</accession>
<evidence type="ECO:0000313" key="3">
    <source>
        <dbReference type="EMBL" id="KAK2187571.1"/>
    </source>
</evidence>
<dbReference type="InterPro" id="IPR000719">
    <property type="entry name" value="Prot_kinase_dom"/>
</dbReference>
<name>A0AAD9P3Y0_RIDPI</name>
<dbReference type="AlphaFoldDB" id="A0AAD9P3Y0"/>
<dbReference type="InterPro" id="IPR011009">
    <property type="entry name" value="Kinase-like_dom_sf"/>
</dbReference>